<sequence>MRINGKQSEIKIKLKPDILGEMSLKIIAEKGIVTAKAMVESYQVKELIESNLDQLKDELNEQGIDIQEFEVSVGKDSNFEERAYSSWRQAQIKKGKFNNIKNTDDTLEAIETMDKLNPYLAVEGSIDLMA</sequence>
<comment type="caution">
    <text evidence="3">The sequence shown here is derived from an EMBL/GenBank/DDBJ whole genome shotgun (WGS) entry which is preliminary data.</text>
</comment>
<dbReference type="EMBL" id="ARZA01000250">
    <property type="protein sequence ID" value="EOC99707.1"/>
    <property type="molecule type" value="Genomic_DNA"/>
</dbReference>
<accession>R1ARC1</accession>
<dbReference type="InterPro" id="IPR021136">
    <property type="entry name" value="Flagellar_hook_control-like_C"/>
</dbReference>
<feature type="coiled-coil region" evidence="1">
    <location>
        <begin position="45"/>
        <end position="72"/>
    </location>
</feature>
<dbReference type="AlphaFoldDB" id="R1ARC1"/>
<keyword evidence="1" id="KW-0175">Coiled coil</keyword>
<evidence type="ECO:0000313" key="3">
    <source>
        <dbReference type="EMBL" id="EOC99707.1"/>
    </source>
</evidence>
<evidence type="ECO:0000256" key="1">
    <source>
        <dbReference type="SAM" id="Coils"/>
    </source>
</evidence>
<keyword evidence="3" id="KW-0969">Cilium</keyword>
<protein>
    <submittedName>
        <fullName evidence="3">Flagellar hook-length control protein FliK</fullName>
    </submittedName>
</protein>
<evidence type="ECO:0000259" key="2">
    <source>
        <dbReference type="Pfam" id="PF02120"/>
    </source>
</evidence>
<evidence type="ECO:0000313" key="4">
    <source>
        <dbReference type="Proteomes" id="UP000013378"/>
    </source>
</evidence>
<dbReference type="STRING" id="1304284.L21TH_2237"/>
<organism evidence="3 4">
    <name type="scientific">Caldisalinibacter kiritimatiensis</name>
    <dbReference type="NCBI Taxonomy" id="1304284"/>
    <lineage>
        <taxon>Bacteria</taxon>
        <taxon>Bacillati</taxon>
        <taxon>Bacillota</taxon>
        <taxon>Tissierellia</taxon>
        <taxon>Tissierellales</taxon>
        <taxon>Thermohalobacteraceae</taxon>
        <taxon>Caldisalinibacter</taxon>
    </lineage>
</organism>
<dbReference type="Gene3D" id="3.30.750.140">
    <property type="match status" value="1"/>
</dbReference>
<feature type="domain" description="Flagellar hook-length control protein-like C-terminal" evidence="2">
    <location>
        <begin position="4"/>
        <end position="78"/>
    </location>
</feature>
<dbReference type="eggNOG" id="COG3144">
    <property type="taxonomic scope" value="Bacteria"/>
</dbReference>
<reference evidence="3 4" key="1">
    <citation type="journal article" date="2015" name="Geomicrobiol. J.">
        <title>Caldisalinibacter kiritimatiensis gen. nov., sp. nov., a moderately thermohalophilic thiosulfate-reducing bacterium from a hypersaline microbial mat.</title>
        <authorList>
            <person name="Ben Hania W."/>
            <person name="Joseph M."/>
            <person name="Fiebig A."/>
            <person name="Bunk B."/>
            <person name="Klenk H.-P."/>
            <person name="Fardeau M.-L."/>
            <person name="Spring S."/>
        </authorList>
    </citation>
    <scope>NUCLEOTIDE SEQUENCE [LARGE SCALE GENOMIC DNA]</scope>
    <source>
        <strain evidence="3 4">L21-TH-D2</strain>
    </source>
</reference>
<dbReference type="InterPro" id="IPR038610">
    <property type="entry name" value="FliK-like_C_sf"/>
</dbReference>
<dbReference type="CDD" id="cd17470">
    <property type="entry name" value="T3SS_Flik_C"/>
    <property type="match status" value="1"/>
</dbReference>
<name>R1ARC1_9FIRM</name>
<keyword evidence="3" id="KW-0282">Flagellum</keyword>
<gene>
    <name evidence="3" type="ORF">L21TH_2237</name>
</gene>
<keyword evidence="4" id="KW-1185">Reference proteome</keyword>
<keyword evidence="3" id="KW-0966">Cell projection</keyword>
<proteinExistence type="predicted"/>
<dbReference type="Proteomes" id="UP000013378">
    <property type="component" value="Unassembled WGS sequence"/>
</dbReference>
<dbReference type="Pfam" id="PF02120">
    <property type="entry name" value="Flg_hook"/>
    <property type="match status" value="1"/>
</dbReference>